<dbReference type="WBParaSite" id="MCOS_0000382101-mRNA-1">
    <property type="protein sequence ID" value="MCOS_0000382101-mRNA-1"/>
    <property type="gene ID" value="MCOS_0000382101"/>
</dbReference>
<evidence type="ECO:0000313" key="2">
    <source>
        <dbReference type="EMBL" id="VDD77819.1"/>
    </source>
</evidence>
<dbReference type="InterPro" id="IPR000198">
    <property type="entry name" value="RhoGAP_dom"/>
</dbReference>
<dbReference type="OrthoDB" id="3175255at2759"/>
<evidence type="ECO:0000259" key="1">
    <source>
        <dbReference type="PROSITE" id="PS50238"/>
    </source>
</evidence>
<dbReference type="InterPro" id="IPR008936">
    <property type="entry name" value="Rho_GTPase_activation_prot"/>
</dbReference>
<dbReference type="SUPFAM" id="SSF48350">
    <property type="entry name" value="GTPase activation domain, GAP"/>
    <property type="match status" value="1"/>
</dbReference>
<dbReference type="PROSITE" id="PS50238">
    <property type="entry name" value="RHOGAP"/>
    <property type="match status" value="1"/>
</dbReference>
<dbReference type="EMBL" id="UXSR01001028">
    <property type="protein sequence ID" value="VDD77819.1"/>
    <property type="molecule type" value="Genomic_DNA"/>
</dbReference>
<dbReference type="STRING" id="53468.A0A0R3UA73"/>
<name>A0A0R3UA73_MESCO</name>
<reference evidence="2 3" key="2">
    <citation type="submission" date="2018-10" db="EMBL/GenBank/DDBJ databases">
        <authorList>
            <consortium name="Pathogen Informatics"/>
        </authorList>
    </citation>
    <scope>NUCLEOTIDE SEQUENCE [LARGE SCALE GENOMIC DNA]</scope>
</reference>
<keyword evidence="3" id="KW-1185">Reference proteome</keyword>
<feature type="domain" description="Rho-GAP" evidence="1">
    <location>
        <begin position="1"/>
        <end position="95"/>
    </location>
</feature>
<evidence type="ECO:0000313" key="4">
    <source>
        <dbReference type="WBParaSite" id="MCOS_0000382101-mRNA-1"/>
    </source>
</evidence>
<dbReference type="AlphaFoldDB" id="A0A0R3UA73"/>
<accession>A0A0R3UA73</accession>
<proteinExistence type="predicted"/>
<dbReference type="Proteomes" id="UP000267029">
    <property type="component" value="Unassembled WGS sequence"/>
</dbReference>
<sequence length="95" mass="10363">MVDCVETYRASAEGRDLHDIELTYANRLPTVLEANAAAAAATSTEHRLVKLAQIIKRFLRELPEPVIPTDFYESTVSLAGQTDPSKSNLLSSVSS</sequence>
<protein>
    <submittedName>
        <fullName evidence="4">Rho-GAP domain-containing protein</fullName>
    </submittedName>
</protein>
<dbReference type="Gene3D" id="1.10.555.10">
    <property type="entry name" value="Rho GTPase activation protein"/>
    <property type="match status" value="1"/>
</dbReference>
<evidence type="ECO:0000313" key="3">
    <source>
        <dbReference type="Proteomes" id="UP000267029"/>
    </source>
</evidence>
<gene>
    <name evidence="2" type="ORF">MCOS_LOCUS3822</name>
</gene>
<organism evidence="4">
    <name type="scientific">Mesocestoides corti</name>
    <name type="common">Flatworm</name>
    <dbReference type="NCBI Taxonomy" id="53468"/>
    <lineage>
        <taxon>Eukaryota</taxon>
        <taxon>Metazoa</taxon>
        <taxon>Spiralia</taxon>
        <taxon>Lophotrochozoa</taxon>
        <taxon>Platyhelminthes</taxon>
        <taxon>Cestoda</taxon>
        <taxon>Eucestoda</taxon>
        <taxon>Cyclophyllidea</taxon>
        <taxon>Mesocestoididae</taxon>
        <taxon>Mesocestoides</taxon>
    </lineage>
</organism>
<dbReference type="GO" id="GO:0007165">
    <property type="term" value="P:signal transduction"/>
    <property type="evidence" value="ECO:0007669"/>
    <property type="project" value="InterPro"/>
</dbReference>
<dbReference type="Pfam" id="PF00620">
    <property type="entry name" value="RhoGAP"/>
    <property type="match status" value="1"/>
</dbReference>
<reference evidence="4" key="1">
    <citation type="submission" date="2017-02" db="UniProtKB">
        <authorList>
            <consortium name="WormBaseParasite"/>
        </authorList>
    </citation>
    <scope>IDENTIFICATION</scope>
</reference>